<evidence type="ECO:0000256" key="2">
    <source>
        <dbReference type="SAM" id="SignalP"/>
    </source>
</evidence>
<evidence type="ECO:0000313" key="4">
    <source>
        <dbReference type="Proteomes" id="UP001295740"/>
    </source>
</evidence>
<proteinExistence type="predicted"/>
<dbReference type="EMBL" id="CAUWAG010000006">
    <property type="protein sequence ID" value="CAJ2504385.1"/>
    <property type="molecule type" value="Genomic_DNA"/>
</dbReference>
<accession>A0AAI8VGB2</accession>
<keyword evidence="2" id="KW-0732">Signal</keyword>
<feature type="region of interest" description="Disordered" evidence="1">
    <location>
        <begin position="107"/>
        <end position="127"/>
    </location>
</feature>
<feature type="compositionally biased region" description="Basic and acidic residues" evidence="1">
    <location>
        <begin position="110"/>
        <end position="127"/>
    </location>
</feature>
<dbReference type="Proteomes" id="UP001295740">
    <property type="component" value="Unassembled WGS sequence"/>
</dbReference>
<protein>
    <submittedName>
        <fullName evidence="3">Uu.00g117790.m01.CDS01</fullName>
    </submittedName>
</protein>
<keyword evidence="4" id="KW-1185">Reference proteome</keyword>
<reference evidence="3" key="1">
    <citation type="submission" date="2023-10" db="EMBL/GenBank/DDBJ databases">
        <authorList>
            <person name="Hackl T."/>
        </authorList>
    </citation>
    <scope>NUCLEOTIDE SEQUENCE</scope>
</reference>
<feature type="chain" id="PRO_5042498193" evidence="2">
    <location>
        <begin position="20"/>
        <end position="284"/>
    </location>
</feature>
<evidence type="ECO:0000313" key="3">
    <source>
        <dbReference type="EMBL" id="CAJ2504385.1"/>
    </source>
</evidence>
<gene>
    <name evidence="3" type="ORF">KHLLAP_LOCUS4853</name>
</gene>
<evidence type="ECO:0000256" key="1">
    <source>
        <dbReference type="SAM" id="MobiDB-lite"/>
    </source>
</evidence>
<name>A0AAI8VGB2_9PEZI</name>
<comment type="caution">
    <text evidence="3">The sequence shown here is derived from an EMBL/GenBank/DDBJ whole genome shotgun (WGS) entry which is preliminary data.</text>
</comment>
<dbReference type="AlphaFoldDB" id="A0AAI8VGB2"/>
<feature type="signal peptide" evidence="2">
    <location>
        <begin position="1"/>
        <end position="19"/>
    </location>
</feature>
<sequence length="284" mass="31401">MAPSFWLLALAACFGISSAQDRPDTKPAVIPPFDMVNKVSRGLEQYLEPANIDHIGAREGYAAEDFEVYNVKYADCDEVWTMCRHKEAVTTIGEMAMKFGHAYGHARASQTHDRHAESQGREGGRDHVQWKHGDLRRGLVISHTLDSDVRIPGVAPGGGLSNSQVWRDAYNANAAVITGYGRTKWAEDLAEAGAVALYDVVVPGGAAGINPNFTQVFHQVATYQTYYRDLITAGVKKTCTFRMNNSDAEPLHKNVKTLMPDPQFLFGIPRIRGKGWGTGCLFWW</sequence>
<organism evidence="3 4">
    <name type="scientific">Anthostomella pinea</name>
    <dbReference type="NCBI Taxonomy" id="933095"/>
    <lineage>
        <taxon>Eukaryota</taxon>
        <taxon>Fungi</taxon>
        <taxon>Dikarya</taxon>
        <taxon>Ascomycota</taxon>
        <taxon>Pezizomycotina</taxon>
        <taxon>Sordariomycetes</taxon>
        <taxon>Xylariomycetidae</taxon>
        <taxon>Xylariales</taxon>
        <taxon>Xylariaceae</taxon>
        <taxon>Anthostomella</taxon>
    </lineage>
</organism>